<comment type="caution">
    <text evidence="1">The sequence shown here is derived from an EMBL/GenBank/DDBJ whole genome shotgun (WGS) entry which is preliminary data.</text>
</comment>
<dbReference type="Proteomes" id="UP000032671">
    <property type="component" value="Unassembled WGS sequence"/>
</dbReference>
<evidence type="ECO:0000313" key="4">
    <source>
        <dbReference type="Proteomes" id="UP000321891"/>
    </source>
</evidence>
<dbReference type="Proteomes" id="UP000321891">
    <property type="component" value="Unassembled WGS sequence"/>
</dbReference>
<reference evidence="1 3" key="1">
    <citation type="submission" date="2012-11" db="EMBL/GenBank/DDBJ databases">
        <title>Whole genome sequence of Acetobacter cibinongensis 4H-1.</title>
        <authorList>
            <person name="Azuma Y."/>
            <person name="Higashiura N."/>
            <person name="Hirakawa H."/>
            <person name="Matsushita K."/>
        </authorList>
    </citation>
    <scope>NUCLEOTIDE SEQUENCE [LARGE SCALE GENOMIC DNA]</scope>
    <source>
        <strain evidence="1 3">4H-1</strain>
    </source>
</reference>
<name>A0A0D6N0L7_9PROT</name>
<organism evidence="1 3">
    <name type="scientific">Acetobacter cibinongensis</name>
    <dbReference type="NCBI Taxonomy" id="146475"/>
    <lineage>
        <taxon>Bacteria</taxon>
        <taxon>Pseudomonadati</taxon>
        <taxon>Pseudomonadota</taxon>
        <taxon>Alphaproteobacteria</taxon>
        <taxon>Acetobacterales</taxon>
        <taxon>Acetobacteraceae</taxon>
        <taxon>Acetobacter</taxon>
    </lineage>
</organism>
<gene>
    <name evidence="1" type="ORF">Abci_001_082</name>
    <name evidence="2" type="ORF">ACI01nite_15320</name>
</gene>
<accession>A0A0D6N0L7</accession>
<dbReference type="SUPFAM" id="SSF53850">
    <property type="entry name" value="Periplasmic binding protein-like II"/>
    <property type="match status" value="1"/>
</dbReference>
<evidence type="ECO:0000313" key="2">
    <source>
        <dbReference type="EMBL" id="GEL58930.1"/>
    </source>
</evidence>
<evidence type="ECO:0000313" key="1">
    <source>
        <dbReference type="EMBL" id="GAN59066.1"/>
    </source>
</evidence>
<reference evidence="2 4" key="2">
    <citation type="submission" date="2019-07" db="EMBL/GenBank/DDBJ databases">
        <title>Whole genome shotgun sequence of Acetobacter cibinongensis NBRC 16605.</title>
        <authorList>
            <person name="Hosoyama A."/>
            <person name="Uohara A."/>
            <person name="Ohji S."/>
            <person name="Ichikawa N."/>
        </authorList>
    </citation>
    <scope>NUCLEOTIDE SEQUENCE [LARGE SCALE GENOMIC DNA]</scope>
    <source>
        <strain evidence="2 4">NBRC 16605</strain>
    </source>
</reference>
<dbReference type="EMBL" id="BAMV01000001">
    <property type="protein sequence ID" value="GAN59066.1"/>
    <property type="molecule type" value="Genomic_DNA"/>
</dbReference>
<sequence length="230" mass="26420">MNINVLIQKINDYEKDLNEKNYNEITIISSEFFLNSWVTQCIKDFMVENKDIKVRVITDGMLTGNNIRDNTIFIGIGRNSKDADSMLVKNISTTKVSFFTTFENKNVSIEKKYSILDLKNVPIIKADASKFNYLTSDGGKNKYSFDNVLMIVDSLYMSLTEGMNFNCVFVACESLTAHLVASGKIYMIDTKEKLDPIYIDIIYTKELKKNPILYAFTNKLYYEGLKIFNP</sequence>
<keyword evidence="4" id="KW-1185">Reference proteome</keyword>
<dbReference type="RefSeq" id="WP_048837163.1">
    <property type="nucleotide sequence ID" value="NZ_BAMV01000001.1"/>
</dbReference>
<accession>A0A6N3SNL2</accession>
<proteinExistence type="predicted"/>
<dbReference type="EMBL" id="BJVU01000005">
    <property type="protein sequence ID" value="GEL58930.1"/>
    <property type="molecule type" value="Genomic_DNA"/>
</dbReference>
<protein>
    <submittedName>
        <fullName evidence="1">Uncharacterized protein</fullName>
    </submittedName>
</protein>
<dbReference type="AlphaFoldDB" id="A0A0D6N0L7"/>
<evidence type="ECO:0000313" key="3">
    <source>
        <dbReference type="Proteomes" id="UP000032671"/>
    </source>
</evidence>